<accession>A0AAF1BM40</accession>
<name>A0AAF1BM40_9TREE</name>
<dbReference type="AlphaFoldDB" id="A0AAF1BM40"/>
<protein>
    <submittedName>
        <fullName evidence="2">Uncharacterized protein</fullName>
    </submittedName>
</protein>
<proteinExistence type="predicted"/>
<dbReference type="Proteomes" id="UP000827549">
    <property type="component" value="Chromosome 3"/>
</dbReference>
<reference evidence="2" key="1">
    <citation type="submission" date="2023-10" db="EMBL/GenBank/DDBJ databases">
        <authorList>
            <person name="Noh H."/>
        </authorList>
    </citation>
    <scope>NUCLEOTIDE SEQUENCE</scope>
    <source>
        <strain evidence="2">DUCC4014</strain>
    </source>
</reference>
<gene>
    <name evidence="2" type="ORF">LOC62_03G005152</name>
</gene>
<keyword evidence="3" id="KW-1185">Reference proteome</keyword>
<feature type="region of interest" description="Disordered" evidence="1">
    <location>
        <begin position="1"/>
        <end position="49"/>
    </location>
</feature>
<organism evidence="2 3">
    <name type="scientific">Vanrija pseudolonga</name>
    <dbReference type="NCBI Taxonomy" id="143232"/>
    <lineage>
        <taxon>Eukaryota</taxon>
        <taxon>Fungi</taxon>
        <taxon>Dikarya</taxon>
        <taxon>Basidiomycota</taxon>
        <taxon>Agaricomycotina</taxon>
        <taxon>Tremellomycetes</taxon>
        <taxon>Trichosporonales</taxon>
        <taxon>Trichosporonaceae</taxon>
        <taxon>Vanrija</taxon>
    </lineage>
</organism>
<dbReference type="GeneID" id="87808382"/>
<evidence type="ECO:0000256" key="1">
    <source>
        <dbReference type="SAM" id="MobiDB-lite"/>
    </source>
</evidence>
<feature type="compositionally biased region" description="Basic and acidic residues" evidence="1">
    <location>
        <begin position="32"/>
        <end position="45"/>
    </location>
</feature>
<dbReference type="RefSeq" id="XP_062627661.1">
    <property type="nucleotide sequence ID" value="XM_062771677.1"/>
</dbReference>
<evidence type="ECO:0000313" key="2">
    <source>
        <dbReference type="EMBL" id="WOO81629.1"/>
    </source>
</evidence>
<dbReference type="EMBL" id="CP086716">
    <property type="protein sequence ID" value="WOO81629.1"/>
    <property type="molecule type" value="Genomic_DNA"/>
</dbReference>
<sequence>MNPNPNFNRPQHRRSPAMTLPNPSTLPPDPFPDWKPETEVHDNHGRGMARACESGRVVSDIRRQQPKAFRSRSHGSKEDINRRMVHMSREMYELLKKIQRLEKALNIRFWNRNREDNDCLLSAIHLELCAFHIKLAATMDSVGDQRLMADFYFVLMETRRRKFSLWNALFCDLTNTIKTVGEHLDVLGENFYGLMADAEAYAAASKSH</sequence>
<evidence type="ECO:0000313" key="3">
    <source>
        <dbReference type="Proteomes" id="UP000827549"/>
    </source>
</evidence>